<organism evidence="2 3">
    <name type="scientific">Serratia phage Tsm2</name>
    <dbReference type="NCBI Taxonomy" id="2787014"/>
    <lineage>
        <taxon>Viruses</taxon>
        <taxon>Duplodnaviria</taxon>
        <taxon>Heunggongvirae</taxon>
        <taxon>Uroviricota</taxon>
        <taxon>Caudoviricetes</taxon>
        <taxon>Sarkviridae</taxon>
        <taxon>Otakuvirus</taxon>
        <taxon>Otakuvirus Tsm2</taxon>
    </lineage>
</organism>
<reference evidence="2 3" key="1">
    <citation type="submission" date="2020-10" db="EMBL/GenBank/DDBJ databases">
        <authorList>
            <person name="Dukhno E.A."/>
            <person name="Kornienko N.O."/>
            <person name="Shybanov S.R."/>
            <person name="Kharina A.V."/>
            <person name="Budzanivska I.G."/>
        </authorList>
    </citation>
    <scope>NUCLEOTIDE SEQUENCE [LARGE SCALE GENOMIC DNA]</scope>
</reference>
<dbReference type="Pfam" id="PF20557">
    <property type="entry name" value="DnaT_2"/>
    <property type="match status" value="1"/>
</dbReference>
<dbReference type="InterPro" id="IPR046787">
    <property type="entry name" value="DnaT_2"/>
</dbReference>
<gene>
    <name evidence="2" type="ORF">SIPHO4S_00040</name>
</gene>
<evidence type="ECO:0000313" key="2">
    <source>
        <dbReference type="EMBL" id="QPI13736.1"/>
    </source>
</evidence>
<keyword evidence="3" id="KW-1185">Reference proteome</keyword>
<accession>A0A7S9XDQ4</accession>
<proteinExistence type="predicted"/>
<evidence type="ECO:0000259" key="1">
    <source>
        <dbReference type="Pfam" id="PF20557"/>
    </source>
</evidence>
<dbReference type="EMBL" id="MW082583">
    <property type="protein sequence ID" value="QPI13736.1"/>
    <property type="molecule type" value="Genomic_DNA"/>
</dbReference>
<sequence length="169" mass="17549">MALTVEDGSIVPNADSYISLADARTLAANYGWALPVDDTAAETALRNGAGYIGLQEPQLCGTRVSADQALSFPRQGITLYGFPFAADAIPQQVMLAQVAAAAEYGAGSDVRASTDGRLTTMERVEGAVTVQYADNGQTGANITITKALDALRPLICGGNNGTSFNVFRG</sequence>
<evidence type="ECO:0000313" key="3">
    <source>
        <dbReference type="Proteomes" id="UP000595016"/>
    </source>
</evidence>
<protein>
    <submittedName>
        <fullName evidence="2">Putative head-tail joining protein</fullName>
    </submittedName>
</protein>
<feature type="domain" description="Putative DnaT-like" evidence="1">
    <location>
        <begin position="1"/>
        <end position="169"/>
    </location>
</feature>
<dbReference type="Proteomes" id="UP000595016">
    <property type="component" value="Segment"/>
</dbReference>
<name>A0A7S9XDQ4_9CAUD</name>